<keyword evidence="2" id="KW-1185">Reference proteome</keyword>
<organism evidence="1 2">
    <name type="scientific">Citrullus colocynthis</name>
    <name type="common">colocynth</name>
    <dbReference type="NCBI Taxonomy" id="252529"/>
    <lineage>
        <taxon>Eukaryota</taxon>
        <taxon>Viridiplantae</taxon>
        <taxon>Streptophyta</taxon>
        <taxon>Embryophyta</taxon>
        <taxon>Tracheophyta</taxon>
        <taxon>Spermatophyta</taxon>
        <taxon>Magnoliopsida</taxon>
        <taxon>eudicotyledons</taxon>
        <taxon>Gunneridae</taxon>
        <taxon>Pentapetalae</taxon>
        <taxon>rosids</taxon>
        <taxon>fabids</taxon>
        <taxon>Cucurbitales</taxon>
        <taxon>Cucurbitaceae</taxon>
        <taxon>Benincaseae</taxon>
        <taxon>Citrullus</taxon>
    </lineage>
</organism>
<evidence type="ECO:0000313" key="2">
    <source>
        <dbReference type="Proteomes" id="UP001642487"/>
    </source>
</evidence>
<proteinExistence type="predicted"/>
<sequence length="99" mass="11804">MCKCGMLEDDGETMGLCNFCHFLVTHSLLLNKCLSLNIDIEMRRLYELHWWRISASDIKIEYIICIFCYKRTHFGFLVLVAESFVHWQLIVIITPKRFE</sequence>
<evidence type="ECO:0000313" key="1">
    <source>
        <dbReference type="EMBL" id="CAK9315045.1"/>
    </source>
</evidence>
<name>A0ABP0Y3P0_9ROSI</name>
<reference evidence="1 2" key="1">
    <citation type="submission" date="2024-03" db="EMBL/GenBank/DDBJ databases">
        <authorList>
            <person name="Gkanogiannis A."/>
            <person name="Becerra Lopez-Lavalle L."/>
        </authorList>
    </citation>
    <scope>NUCLEOTIDE SEQUENCE [LARGE SCALE GENOMIC DNA]</scope>
</reference>
<dbReference type="EMBL" id="OZ021736">
    <property type="protein sequence ID" value="CAK9315045.1"/>
    <property type="molecule type" value="Genomic_DNA"/>
</dbReference>
<accession>A0ABP0Y3P0</accession>
<dbReference type="Proteomes" id="UP001642487">
    <property type="component" value="Chromosome 2"/>
</dbReference>
<gene>
    <name evidence="1" type="ORF">CITCOLO1_LOCUS6825</name>
</gene>
<protein>
    <submittedName>
        <fullName evidence="1">Uncharacterized protein</fullName>
    </submittedName>
</protein>